<dbReference type="AlphaFoldDB" id="A0A834IQ39"/>
<evidence type="ECO:0000313" key="2">
    <source>
        <dbReference type="Proteomes" id="UP000625711"/>
    </source>
</evidence>
<protein>
    <submittedName>
        <fullName evidence="1">Uncharacterized protein</fullName>
    </submittedName>
</protein>
<proteinExistence type="predicted"/>
<comment type="caution">
    <text evidence="1">The sequence shown here is derived from an EMBL/GenBank/DDBJ whole genome shotgun (WGS) entry which is preliminary data.</text>
</comment>
<gene>
    <name evidence="1" type="ORF">GWI33_004400</name>
</gene>
<keyword evidence="2" id="KW-1185">Reference proteome</keyword>
<sequence>MVNDHFPINHDQNQKKYQVANFNIALPYHPRAWARARRMTKTTTNGRSAPDEGEEVGAVLRASPLCRNFQRIVHGNNEKWSRF</sequence>
<accession>A0A834IQ39</accession>
<name>A0A834IQ39_RHYFE</name>
<dbReference type="Proteomes" id="UP000625711">
    <property type="component" value="Unassembled WGS sequence"/>
</dbReference>
<reference evidence="1" key="1">
    <citation type="submission" date="2020-08" db="EMBL/GenBank/DDBJ databases">
        <title>Genome sequencing and assembly of the red palm weevil Rhynchophorus ferrugineus.</title>
        <authorList>
            <person name="Dias G.B."/>
            <person name="Bergman C.M."/>
            <person name="Manee M."/>
        </authorList>
    </citation>
    <scope>NUCLEOTIDE SEQUENCE</scope>
    <source>
        <strain evidence="1">AA-2017</strain>
        <tissue evidence="1">Whole larva</tissue>
    </source>
</reference>
<organism evidence="1 2">
    <name type="scientific">Rhynchophorus ferrugineus</name>
    <name type="common">Red palm weevil</name>
    <name type="synonym">Curculio ferrugineus</name>
    <dbReference type="NCBI Taxonomy" id="354439"/>
    <lineage>
        <taxon>Eukaryota</taxon>
        <taxon>Metazoa</taxon>
        <taxon>Ecdysozoa</taxon>
        <taxon>Arthropoda</taxon>
        <taxon>Hexapoda</taxon>
        <taxon>Insecta</taxon>
        <taxon>Pterygota</taxon>
        <taxon>Neoptera</taxon>
        <taxon>Endopterygota</taxon>
        <taxon>Coleoptera</taxon>
        <taxon>Polyphaga</taxon>
        <taxon>Cucujiformia</taxon>
        <taxon>Curculionidae</taxon>
        <taxon>Dryophthorinae</taxon>
        <taxon>Rhynchophorus</taxon>
    </lineage>
</organism>
<dbReference type="EMBL" id="JAACXV010000229">
    <property type="protein sequence ID" value="KAF7281678.1"/>
    <property type="molecule type" value="Genomic_DNA"/>
</dbReference>
<evidence type="ECO:0000313" key="1">
    <source>
        <dbReference type="EMBL" id="KAF7281678.1"/>
    </source>
</evidence>